<dbReference type="EMBL" id="WSTA01000080">
    <property type="protein sequence ID" value="MWB99815.1"/>
    <property type="molecule type" value="Genomic_DNA"/>
</dbReference>
<reference evidence="5 6" key="1">
    <citation type="submission" date="2019-12" db="EMBL/GenBank/DDBJ databases">
        <authorList>
            <person name="Kim Y.S."/>
        </authorList>
    </citation>
    <scope>NUCLEOTIDE SEQUENCE [LARGE SCALE GENOMIC DNA]</scope>
    <source>
        <strain evidence="5 6">MMS17-SY077</strain>
    </source>
</reference>
<organism evidence="5 6">
    <name type="scientific">Agromyces seonyuensis</name>
    <dbReference type="NCBI Taxonomy" id="2662446"/>
    <lineage>
        <taxon>Bacteria</taxon>
        <taxon>Bacillati</taxon>
        <taxon>Actinomycetota</taxon>
        <taxon>Actinomycetes</taxon>
        <taxon>Micrococcales</taxon>
        <taxon>Microbacteriaceae</taxon>
        <taxon>Agromyces</taxon>
    </lineage>
</organism>
<proteinExistence type="predicted"/>
<feature type="domain" description="HTH asnC-type" evidence="4">
    <location>
        <begin position="7"/>
        <end position="68"/>
    </location>
</feature>
<dbReference type="Gene3D" id="1.10.10.10">
    <property type="entry name" value="Winged helix-like DNA-binding domain superfamily/Winged helix DNA-binding domain"/>
    <property type="match status" value="1"/>
</dbReference>
<dbReference type="Gene3D" id="3.30.70.920">
    <property type="match status" value="1"/>
</dbReference>
<dbReference type="PROSITE" id="PS50956">
    <property type="entry name" value="HTH_ASNC_2"/>
    <property type="match status" value="1"/>
</dbReference>
<dbReference type="PANTHER" id="PTHR30154:SF34">
    <property type="entry name" value="TRANSCRIPTIONAL REGULATOR AZLB"/>
    <property type="match status" value="1"/>
</dbReference>
<dbReference type="Pfam" id="PF13412">
    <property type="entry name" value="HTH_24"/>
    <property type="match status" value="1"/>
</dbReference>
<dbReference type="InterPro" id="IPR000485">
    <property type="entry name" value="AsnC-type_HTH_dom"/>
</dbReference>
<accession>A0A6I4P4H8</accession>
<sequence length="159" mass="17259">MPAPNSVDALDARILLALDDDPEASILSLSRTLGIARNTVHARLRRMTDGGVLRAFSRRVSPTALGYPLTAFLSLALNQRIAGETRQAMLDIPEIVEMHAISGDHDVLIKVVARDTGDLHRLTHRILAIDGVLRSSTAISLEEQLPTRLRALLEVAAAD</sequence>
<name>A0A6I4P4H8_9MICO</name>
<dbReference type="PANTHER" id="PTHR30154">
    <property type="entry name" value="LEUCINE-RESPONSIVE REGULATORY PROTEIN"/>
    <property type="match status" value="1"/>
</dbReference>
<keyword evidence="3" id="KW-0804">Transcription</keyword>
<dbReference type="Proteomes" id="UP000438182">
    <property type="component" value="Unassembled WGS sequence"/>
</dbReference>
<dbReference type="InterPro" id="IPR036388">
    <property type="entry name" value="WH-like_DNA-bd_sf"/>
</dbReference>
<keyword evidence="1" id="KW-0805">Transcription regulation</keyword>
<dbReference type="InterPro" id="IPR019888">
    <property type="entry name" value="Tscrpt_reg_AsnC-like"/>
</dbReference>
<dbReference type="GO" id="GO:0005829">
    <property type="term" value="C:cytosol"/>
    <property type="evidence" value="ECO:0007669"/>
    <property type="project" value="TreeGrafter"/>
</dbReference>
<dbReference type="PRINTS" id="PR00033">
    <property type="entry name" value="HTHASNC"/>
</dbReference>
<dbReference type="Pfam" id="PF01037">
    <property type="entry name" value="AsnC_trans_reg"/>
    <property type="match status" value="1"/>
</dbReference>
<protein>
    <submittedName>
        <fullName evidence="5">Winged helix-turn-helix transcriptional regulator</fullName>
    </submittedName>
</protein>
<evidence type="ECO:0000256" key="1">
    <source>
        <dbReference type="ARBA" id="ARBA00023015"/>
    </source>
</evidence>
<dbReference type="GO" id="GO:0043565">
    <property type="term" value="F:sequence-specific DNA binding"/>
    <property type="evidence" value="ECO:0007669"/>
    <property type="project" value="InterPro"/>
</dbReference>
<dbReference type="SUPFAM" id="SSF46785">
    <property type="entry name" value="Winged helix' DNA-binding domain"/>
    <property type="match status" value="1"/>
</dbReference>
<keyword evidence="6" id="KW-1185">Reference proteome</keyword>
<evidence type="ECO:0000256" key="3">
    <source>
        <dbReference type="ARBA" id="ARBA00023163"/>
    </source>
</evidence>
<dbReference type="RefSeq" id="WP_160426419.1">
    <property type="nucleotide sequence ID" value="NZ_WSTA01000080.1"/>
</dbReference>
<dbReference type="SUPFAM" id="SSF54909">
    <property type="entry name" value="Dimeric alpha+beta barrel"/>
    <property type="match status" value="1"/>
</dbReference>
<gene>
    <name evidence="5" type="ORF">GB864_14795</name>
</gene>
<evidence type="ECO:0000313" key="5">
    <source>
        <dbReference type="EMBL" id="MWB99815.1"/>
    </source>
</evidence>
<evidence type="ECO:0000256" key="2">
    <source>
        <dbReference type="ARBA" id="ARBA00023125"/>
    </source>
</evidence>
<evidence type="ECO:0000259" key="4">
    <source>
        <dbReference type="PROSITE" id="PS50956"/>
    </source>
</evidence>
<comment type="caution">
    <text evidence="5">The sequence shown here is derived from an EMBL/GenBank/DDBJ whole genome shotgun (WGS) entry which is preliminary data.</text>
</comment>
<dbReference type="SMART" id="SM00344">
    <property type="entry name" value="HTH_ASNC"/>
    <property type="match status" value="1"/>
</dbReference>
<dbReference type="InterPro" id="IPR019887">
    <property type="entry name" value="Tscrpt_reg_AsnC/Lrp_C"/>
</dbReference>
<dbReference type="GO" id="GO:0043200">
    <property type="term" value="P:response to amino acid"/>
    <property type="evidence" value="ECO:0007669"/>
    <property type="project" value="TreeGrafter"/>
</dbReference>
<keyword evidence="2" id="KW-0238">DNA-binding</keyword>
<evidence type="ECO:0000313" key="6">
    <source>
        <dbReference type="Proteomes" id="UP000438182"/>
    </source>
</evidence>
<dbReference type="AlphaFoldDB" id="A0A6I4P4H8"/>
<dbReference type="InterPro" id="IPR036390">
    <property type="entry name" value="WH_DNA-bd_sf"/>
</dbReference>
<dbReference type="InterPro" id="IPR011008">
    <property type="entry name" value="Dimeric_a/b-barrel"/>
</dbReference>